<comment type="caution">
    <text evidence="10">The sequence shown here is derived from an EMBL/GenBank/DDBJ whole genome shotgun (WGS) entry which is preliminary data.</text>
</comment>
<dbReference type="Pfam" id="PF00027">
    <property type="entry name" value="cNMP_binding"/>
    <property type="match status" value="1"/>
</dbReference>
<evidence type="ECO:0000256" key="3">
    <source>
        <dbReference type="ARBA" id="ARBA00022692"/>
    </source>
</evidence>
<evidence type="ECO:0000256" key="2">
    <source>
        <dbReference type="ARBA" id="ARBA00022448"/>
    </source>
</evidence>
<dbReference type="Gene3D" id="1.10.287.70">
    <property type="match status" value="1"/>
</dbReference>
<dbReference type="OrthoDB" id="119897at2759"/>
<comment type="subcellular location">
    <subcellularLocation>
        <location evidence="1">Membrane</location>
        <topology evidence="1">Multi-pass membrane protein</topology>
    </subcellularLocation>
</comment>
<dbReference type="GO" id="GO:0042391">
    <property type="term" value="P:regulation of membrane potential"/>
    <property type="evidence" value="ECO:0007669"/>
    <property type="project" value="TreeGrafter"/>
</dbReference>
<feature type="domain" description="Cyclic nucleotide-binding" evidence="9">
    <location>
        <begin position="285"/>
        <end position="400"/>
    </location>
</feature>
<dbReference type="AlphaFoldDB" id="A0A1V9YA88"/>
<keyword evidence="11" id="KW-1185">Reference proteome</keyword>
<feature type="transmembrane region" description="Helical" evidence="8">
    <location>
        <begin position="79"/>
        <end position="104"/>
    </location>
</feature>
<sequence length="450" mass="52192">SLVRQRYWRKGGLLFDLLASIPFELIAIFAQNEDSAIKWQLVSLLRLNKLLRIVHLPTLAATLRRCCYRFHWSQSSMVFLKFDLSFVLPFCIAAHWMASVWFFMAYNLMTDSEEISWLVAAGYINGTTQEPITDGGEIHLRLTDDIPFTSFNLYVASLYFATSSLTSQSFGDIVSTNIPETCLAIGIIVFSIIFYSLLTIAISDLMEEQLKKRSQFEQRMVNISTFFTYRRLPFQFFIQTSRFFRTLWQRQQGLTEIEFLNMLSPKVKEDIALYVKQSMVMSLSFLTMAHEVFIRSLVTVLETEQFVYADIIYQVGDVTRVLYFINTGSTTILASKKTPLEKFKGALFGGRSLFLDEGREYTAIANCDCECFLLYFNDFEILMDRFPEYFEKCNDEWMHTERELDDEEEKPDQPSFRIRLARRESNGINRSDRRGSATSHSSAAFSMMGD</sequence>
<dbReference type="PANTHER" id="PTHR10217:SF435">
    <property type="entry name" value="POTASSIUM VOLTAGE-GATED CHANNEL PROTEIN EAG"/>
    <property type="match status" value="1"/>
</dbReference>
<dbReference type="GO" id="GO:0005249">
    <property type="term" value="F:voltage-gated potassium channel activity"/>
    <property type="evidence" value="ECO:0007669"/>
    <property type="project" value="TreeGrafter"/>
</dbReference>
<evidence type="ECO:0000256" key="8">
    <source>
        <dbReference type="SAM" id="Phobius"/>
    </source>
</evidence>
<feature type="region of interest" description="Disordered" evidence="7">
    <location>
        <begin position="401"/>
        <end position="450"/>
    </location>
</feature>
<dbReference type="Gene3D" id="2.60.120.10">
    <property type="entry name" value="Jelly Rolls"/>
    <property type="match status" value="1"/>
</dbReference>
<evidence type="ECO:0000256" key="5">
    <source>
        <dbReference type="ARBA" id="ARBA00023065"/>
    </source>
</evidence>
<keyword evidence="6 8" id="KW-0472">Membrane</keyword>
<dbReference type="PROSITE" id="PS50042">
    <property type="entry name" value="CNMP_BINDING_3"/>
    <property type="match status" value="1"/>
</dbReference>
<dbReference type="Pfam" id="PF00520">
    <property type="entry name" value="Ion_trans"/>
    <property type="match status" value="1"/>
</dbReference>
<dbReference type="SUPFAM" id="SSF81324">
    <property type="entry name" value="Voltage-gated potassium channels"/>
    <property type="match status" value="1"/>
</dbReference>
<dbReference type="CDD" id="cd00038">
    <property type="entry name" value="CAP_ED"/>
    <property type="match status" value="1"/>
</dbReference>
<feature type="transmembrane region" description="Helical" evidence="8">
    <location>
        <begin position="183"/>
        <end position="203"/>
    </location>
</feature>
<evidence type="ECO:0000313" key="11">
    <source>
        <dbReference type="Proteomes" id="UP000243217"/>
    </source>
</evidence>
<dbReference type="InterPro" id="IPR005821">
    <property type="entry name" value="Ion_trans_dom"/>
</dbReference>
<dbReference type="InterPro" id="IPR018490">
    <property type="entry name" value="cNMP-bd_dom_sf"/>
</dbReference>
<evidence type="ECO:0000256" key="4">
    <source>
        <dbReference type="ARBA" id="ARBA00022989"/>
    </source>
</evidence>
<evidence type="ECO:0000313" key="10">
    <source>
        <dbReference type="EMBL" id="OQR82650.1"/>
    </source>
</evidence>
<feature type="compositionally biased region" description="Basic and acidic residues" evidence="7">
    <location>
        <begin position="421"/>
        <end position="435"/>
    </location>
</feature>
<dbReference type="GO" id="GO:0005886">
    <property type="term" value="C:plasma membrane"/>
    <property type="evidence" value="ECO:0007669"/>
    <property type="project" value="TreeGrafter"/>
</dbReference>
<reference evidence="10 11" key="1">
    <citation type="journal article" date="2014" name="Genome Biol. Evol.">
        <title>The secreted proteins of Achlya hypogyna and Thraustotheca clavata identify the ancestral oomycete secretome and reveal gene acquisitions by horizontal gene transfer.</title>
        <authorList>
            <person name="Misner I."/>
            <person name="Blouin N."/>
            <person name="Leonard G."/>
            <person name="Richards T.A."/>
            <person name="Lane C.E."/>
        </authorList>
    </citation>
    <scope>NUCLEOTIDE SEQUENCE [LARGE SCALE GENOMIC DNA]</scope>
    <source>
        <strain evidence="10 11">ATCC 34112</strain>
    </source>
</reference>
<dbReference type="InterPro" id="IPR000595">
    <property type="entry name" value="cNMP-bd_dom"/>
</dbReference>
<organism evidence="10 11">
    <name type="scientific">Thraustotheca clavata</name>
    <dbReference type="NCBI Taxonomy" id="74557"/>
    <lineage>
        <taxon>Eukaryota</taxon>
        <taxon>Sar</taxon>
        <taxon>Stramenopiles</taxon>
        <taxon>Oomycota</taxon>
        <taxon>Saprolegniomycetes</taxon>
        <taxon>Saprolegniales</taxon>
        <taxon>Achlyaceae</taxon>
        <taxon>Thraustotheca</taxon>
    </lineage>
</organism>
<dbReference type="InterPro" id="IPR050818">
    <property type="entry name" value="KCNH_animal-type"/>
</dbReference>
<dbReference type="PANTHER" id="PTHR10217">
    <property type="entry name" value="VOLTAGE AND LIGAND GATED POTASSIUM CHANNEL"/>
    <property type="match status" value="1"/>
</dbReference>
<proteinExistence type="predicted"/>
<keyword evidence="4 8" id="KW-1133">Transmembrane helix</keyword>
<evidence type="ECO:0000259" key="9">
    <source>
        <dbReference type="PROSITE" id="PS50042"/>
    </source>
</evidence>
<gene>
    <name evidence="10" type="ORF">THRCLA_11006</name>
</gene>
<feature type="non-terminal residue" evidence="10">
    <location>
        <position position="1"/>
    </location>
</feature>
<dbReference type="InterPro" id="IPR014710">
    <property type="entry name" value="RmlC-like_jellyroll"/>
</dbReference>
<protein>
    <submittedName>
        <fullName evidence="10">Voltage-gated Ion Channel (VIC) Superfamily</fullName>
    </submittedName>
</protein>
<dbReference type="Proteomes" id="UP000243217">
    <property type="component" value="Unassembled WGS sequence"/>
</dbReference>
<accession>A0A1V9YA88</accession>
<dbReference type="Gene3D" id="1.10.287.630">
    <property type="entry name" value="Helix hairpin bin"/>
    <property type="match status" value="1"/>
</dbReference>
<name>A0A1V9YA88_9STRA</name>
<keyword evidence="3 8" id="KW-0812">Transmembrane</keyword>
<dbReference type="EMBL" id="JNBS01004660">
    <property type="protein sequence ID" value="OQR82650.1"/>
    <property type="molecule type" value="Genomic_DNA"/>
</dbReference>
<evidence type="ECO:0000256" key="7">
    <source>
        <dbReference type="SAM" id="MobiDB-lite"/>
    </source>
</evidence>
<keyword evidence="2" id="KW-0813">Transport</keyword>
<dbReference type="SUPFAM" id="SSF51206">
    <property type="entry name" value="cAMP-binding domain-like"/>
    <property type="match status" value="1"/>
</dbReference>
<evidence type="ECO:0000256" key="1">
    <source>
        <dbReference type="ARBA" id="ARBA00004141"/>
    </source>
</evidence>
<evidence type="ECO:0000256" key="6">
    <source>
        <dbReference type="ARBA" id="ARBA00023136"/>
    </source>
</evidence>
<keyword evidence="5" id="KW-0406">Ion transport</keyword>